<dbReference type="HOGENOM" id="CLU_007220_2_2_9"/>
<keyword evidence="6 8" id="KW-0030">Aminoacyl-tRNA synthetase</keyword>
<evidence type="ECO:0000256" key="5">
    <source>
        <dbReference type="ARBA" id="ARBA00022917"/>
    </source>
</evidence>
<dbReference type="GO" id="GO:0004820">
    <property type="term" value="F:glycine-tRNA ligase activity"/>
    <property type="evidence" value="ECO:0007669"/>
    <property type="project" value="UniProtKB-UniRule"/>
</dbReference>
<keyword evidence="4 8" id="KW-0067">ATP-binding</keyword>
<protein>
    <recommendedName>
        <fullName evidence="8">Glycine--tRNA ligase beta subunit</fullName>
        <ecNumber evidence="8">6.1.1.14</ecNumber>
    </recommendedName>
    <alternativeName>
        <fullName evidence="8">Glycyl-tRNA synthetase beta subunit</fullName>
        <shortName evidence="8">GlyRS</shortName>
    </alternativeName>
</protein>
<evidence type="ECO:0000256" key="4">
    <source>
        <dbReference type="ARBA" id="ARBA00022840"/>
    </source>
</evidence>
<dbReference type="InterPro" id="IPR015944">
    <property type="entry name" value="Gly-tRNA-synth_bsu"/>
</dbReference>
<keyword evidence="8" id="KW-0963">Cytoplasm</keyword>
<comment type="subcellular location">
    <subcellularLocation>
        <location evidence="8">Cytoplasm</location>
    </subcellularLocation>
</comment>
<dbReference type="EMBL" id="CP002048">
    <property type="protein sequence ID" value="ADI02387.1"/>
    <property type="molecule type" value="Genomic_DNA"/>
</dbReference>
<dbReference type="HAMAP" id="MF_00255">
    <property type="entry name" value="Gly_tRNA_synth_beta"/>
    <property type="match status" value="1"/>
</dbReference>
<evidence type="ECO:0000256" key="6">
    <source>
        <dbReference type="ARBA" id="ARBA00023146"/>
    </source>
</evidence>
<dbReference type="eggNOG" id="COG0751">
    <property type="taxonomic scope" value="Bacteria"/>
</dbReference>
<dbReference type="NCBIfam" id="TIGR00211">
    <property type="entry name" value="glyS"/>
    <property type="match status" value="1"/>
</dbReference>
<name>D7CNV2_SYNLT</name>
<comment type="subunit">
    <text evidence="8">Tetramer of two alpha and two beta subunits.</text>
</comment>
<dbReference type="PANTHER" id="PTHR30075">
    <property type="entry name" value="GLYCYL-TRNA SYNTHETASE"/>
    <property type="match status" value="1"/>
</dbReference>
<evidence type="ECO:0000313" key="9">
    <source>
        <dbReference type="EMBL" id="ADI02387.1"/>
    </source>
</evidence>
<keyword evidence="5 8" id="KW-0648">Protein biosynthesis</keyword>
<evidence type="ECO:0000256" key="2">
    <source>
        <dbReference type="ARBA" id="ARBA00022598"/>
    </source>
</evidence>
<dbReference type="Pfam" id="PF02092">
    <property type="entry name" value="tRNA_synt_2f"/>
    <property type="match status" value="1"/>
</dbReference>
<dbReference type="AlphaFoldDB" id="D7CNV2"/>
<sequence>MTRDLVFEIGTEEIPAAYMPNAIRDMEALAREKLSGANLSFGSLRTMGTPRRLVLYVYDLAENQAGWLKEVRGPKREQAFDAEGRPTSAALGFARAQGVTVESLEVREMSGVDYVFAVKKESGKKTVEVLPGVLREIVVDLGFPKAMRWAYSEFRFARPIRWMLALLGNEVIPVQIENVEASNVTFGHRFLSERPITVNEAANYFELMEKAFVVVDHERRRQMIWEQILNTAEQAGGYPYNDEELLEEVNFLLEYPTAFYGKFSPEYLVLPTEVLTTTMIEHQRYFPVFSDDGKLLPGFIGVRNGDEYNLEEVKAGNERVLRARLEDALFFYREDTKQPLASKVELLKNVVYQARLGTVWSKVERLQDIAVFIGKETGLGRETTIRRAAYLCKADLETNMVYEFPELQGIMGRYYALASGEDPEVAEAILEHYLPRFAGDRLPETPAGIAVSLAEKLDNLVGCFCINIKPSGSQDPYALRRQALGLVNIILKRGLRLDLEKAIRFVYQGFAPIKPDLSCEETVGEVLDFVLQRLRGILSDSGISYDVLDAVLAVPQGDVLEVRKRAEALQEFKQSEYFEDGMVVFNRCYNLAKKWDNRDVDEVLLETEAERRVYQWLAQTEPLLNELKERGEYGEYLITLSKGRAGVDELFDAVMIMAEDPNLRRNRLSLLRRISDLFLNLGDFSRLV</sequence>
<dbReference type="OrthoDB" id="9775440at2"/>
<keyword evidence="3 8" id="KW-0547">Nucleotide-binding</keyword>
<dbReference type="PRINTS" id="PR01045">
    <property type="entry name" value="TRNASYNTHGB"/>
</dbReference>
<dbReference type="PROSITE" id="PS50861">
    <property type="entry name" value="AA_TRNA_LIGASE_II_GLYAB"/>
    <property type="match status" value="1"/>
</dbReference>
<dbReference type="RefSeq" id="WP_013175789.1">
    <property type="nucleotide sequence ID" value="NC_014220.1"/>
</dbReference>
<keyword evidence="2 8" id="KW-0436">Ligase</keyword>
<evidence type="ECO:0000256" key="3">
    <source>
        <dbReference type="ARBA" id="ARBA00022741"/>
    </source>
</evidence>
<reference evidence="10" key="1">
    <citation type="journal article" date="2010" name="Stand. Genomic Sci.">
        <title>Complete genome sequence of Syntrophothermus lipocalidus type strain (TGB-C1T).</title>
        <authorList>
            <consortium name="US DOE Joint Genome Institute (JGI-PGF)"/>
            <person name="Djao O."/>
            <person name="Zhang X."/>
            <person name="Lucas S."/>
            <person name="Lapidus A."/>
            <person name="Glavina Del Rio T."/>
            <person name="Nolan M."/>
            <person name="Tice H."/>
            <person name="Cheng J."/>
            <person name="Han C."/>
            <person name="Tapia R."/>
            <person name="Goodwin L."/>
            <person name="Pitluck S."/>
            <person name="Liolios K."/>
            <person name="Ivanova N."/>
            <person name="Mavromatis K."/>
            <person name="Mikhailova N."/>
            <person name="Ovchinnikova G."/>
            <person name="Pati A."/>
            <person name="Brambilla E."/>
            <person name="Chen A."/>
            <person name="Palaniappan K."/>
            <person name="Land M."/>
            <person name="Hauser L."/>
            <person name="Chang Y."/>
            <person name="Jeffries C."/>
            <person name="Rohde M."/>
            <person name="Sikorski J."/>
            <person name="Spring S."/>
            <person name="Goker M."/>
            <person name="Detter J."/>
            <person name="Woyke T."/>
            <person name="Bristow J."/>
            <person name="Eisen J."/>
            <person name="Markowitz V."/>
            <person name="Hugenholtz P."/>
            <person name="Kyrpides N."/>
            <person name="Klenk H."/>
        </authorList>
    </citation>
    <scope>NUCLEOTIDE SEQUENCE [LARGE SCALE GENOMIC DNA]</scope>
    <source>
        <strain evidence="10">DSM 12680 / TGB-C1</strain>
    </source>
</reference>
<evidence type="ECO:0000313" key="10">
    <source>
        <dbReference type="Proteomes" id="UP000000378"/>
    </source>
</evidence>
<comment type="catalytic activity">
    <reaction evidence="7 8">
        <text>tRNA(Gly) + glycine + ATP = glycyl-tRNA(Gly) + AMP + diphosphate</text>
        <dbReference type="Rhea" id="RHEA:16013"/>
        <dbReference type="Rhea" id="RHEA-COMP:9664"/>
        <dbReference type="Rhea" id="RHEA-COMP:9683"/>
        <dbReference type="ChEBI" id="CHEBI:30616"/>
        <dbReference type="ChEBI" id="CHEBI:33019"/>
        <dbReference type="ChEBI" id="CHEBI:57305"/>
        <dbReference type="ChEBI" id="CHEBI:78442"/>
        <dbReference type="ChEBI" id="CHEBI:78522"/>
        <dbReference type="ChEBI" id="CHEBI:456215"/>
        <dbReference type="EC" id="6.1.1.14"/>
    </reaction>
</comment>
<dbReference type="GO" id="GO:0005829">
    <property type="term" value="C:cytosol"/>
    <property type="evidence" value="ECO:0007669"/>
    <property type="project" value="TreeGrafter"/>
</dbReference>
<evidence type="ECO:0000256" key="1">
    <source>
        <dbReference type="ARBA" id="ARBA00008226"/>
    </source>
</evidence>
<dbReference type="PANTHER" id="PTHR30075:SF2">
    <property type="entry name" value="GLYCINE--TRNA LIGASE, CHLOROPLASTIC_MITOCHONDRIAL 2"/>
    <property type="match status" value="1"/>
</dbReference>
<accession>D7CNV2</accession>
<dbReference type="GO" id="GO:0005524">
    <property type="term" value="F:ATP binding"/>
    <property type="evidence" value="ECO:0007669"/>
    <property type="project" value="UniProtKB-UniRule"/>
</dbReference>
<dbReference type="EC" id="6.1.1.14" evidence="8"/>
<dbReference type="Proteomes" id="UP000000378">
    <property type="component" value="Chromosome"/>
</dbReference>
<evidence type="ECO:0000256" key="8">
    <source>
        <dbReference type="HAMAP-Rule" id="MF_00255"/>
    </source>
</evidence>
<proteinExistence type="inferred from homology"/>
<dbReference type="GO" id="GO:0006426">
    <property type="term" value="P:glycyl-tRNA aminoacylation"/>
    <property type="evidence" value="ECO:0007669"/>
    <property type="project" value="UniProtKB-UniRule"/>
</dbReference>
<reference evidence="9 10" key="2">
    <citation type="journal article" date="2010" name="Stand. Genomic Sci.">
        <title>Complete genome sequence of Syntrophothermus lipocalidus type strain (TGB-C1).</title>
        <authorList>
            <person name="Djao O.D."/>
            <person name="Zhang X."/>
            <person name="Lucas S."/>
            <person name="Lapidus A."/>
            <person name="Del Rio T.G."/>
            <person name="Nolan M."/>
            <person name="Tice H."/>
            <person name="Cheng J.F."/>
            <person name="Han C."/>
            <person name="Tapia R."/>
            <person name="Goodwin L."/>
            <person name="Pitluck S."/>
            <person name="Liolios K."/>
            <person name="Ivanova N."/>
            <person name="Mavromatis K."/>
            <person name="Mikhailova N."/>
            <person name="Ovchinnikova G."/>
            <person name="Pati A."/>
            <person name="Brambilla E."/>
            <person name="Chen A."/>
            <person name="Palaniappan K."/>
            <person name="Land M."/>
            <person name="Hauser L."/>
            <person name="Chang Y.J."/>
            <person name="Jeffries C.D."/>
            <person name="Rohde M."/>
            <person name="Sikorski J."/>
            <person name="Spring S."/>
            <person name="Goker M."/>
            <person name="Detter J.C."/>
            <person name="Woyke T."/>
            <person name="Bristow J."/>
            <person name="Eisen J.A."/>
            <person name="Markowitz V."/>
            <person name="Hugenholtz P."/>
            <person name="Kyrpides N.C."/>
            <person name="Klenk H.P."/>
        </authorList>
    </citation>
    <scope>NUCLEOTIDE SEQUENCE [LARGE SCALE GENOMIC DNA]</scope>
    <source>
        <strain evidence="10">DSM 12680 / TGB-C1</strain>
    </source>
</reference>
<evidence type="ECO:0000256" key="7">
    <source>
        <dbReference type="ARBA" id="ARBA00047937"/>
    </source>
</evidence>
<comment type="similarity">
    <text evidence="1 8">Belongs to the class-II aminoacyl-tRNA synthetase family.</text>
</comment>
<keyword evidence="10" id="KW-1185">Reference proteome</keyword>
<dbReference type="KEGG" id="slp:Slip_1628"/>
<organism evidence="9 10">
    <name type="scientific">Syntrophothermus lipocalidus (strain DSM 12680 / TGB-C1)</name>
    <dbReference type="NCBI Taxonomy" id="643648"/>
    <lineage>
        <taxon>Bacteria</taxon>
        <taxon>Bacillati</taxon>
        <taxon>Bacillota</taxon>
        <taxon>Clostridia</taxon>
        <taxon>Eubacteriales</taxon>
        <taxon>Syntrophomonadaceae</taxon>
        <taxon>Syntrophothermus</taxon>
    </lineage>
</organism>
<dbReference type="InterPro" id="IPR006194">
    <property type="entry name" value="Gly-tRNA-synth_heterodimer"/>
</dbReference>
<dbReference type="STRING" id="643648.Slip_1628"/>
<gene>
    <name evidence="8" type="primary">glyS</name>
    <name evidence="9" type="ordered locus">Slip_1628</name>
</gene>
<dbReference type="SUPFAM" id="SSF109604">
    <property type="entry name" value="HD-domain/PDEase-like"/>
    <property type="match status" value="1"/>
</dbReference>